<evidence type="ECO:0000313" key="2">
    <source>
        <dbReference type="EMBL" id="CCB92070.1"/>
    </source>
</evidence>
<sequence length="1019" mass="110600">MGGVTGSNDPTVANWGNIGFQGAHISGGADARRFEGFQDGTSSLNGVWGNTPYLQDIGSPKLQQVILGLSDQPNGTHGETQYTPTHAYYDSFSENLEQLIDKYGLSEEQINQLVMAHLTDTPADDNFINSVLNELDSAVAGDLAQLFELPSTADQASNLRERAGNHSSALKGQISDLQAYADSLPEGSEKQAIQEKINELTQNLDSFNEHLASLPENPSREQLAKLATELGMSGENLRSIAGELSELAGDSPELKSLLANFQHSVNSSTTTLDGLLQELYVSWEISTGDFSSLTNSFKETFANKLTQEFDKAFEAELTKFTDDPELQAQLRFVHYNPDAEIPENIKSMTQTVEQNAINQMNAEGWNIPQSYTPPSNGLSYNMRMQNSADEMFEGMLQNWDPPLTPDQQKALRNMYYGVEKPAGDLAAVLQQIESGVAAELAAAFGLPDGFPVPKGSFSHQGNINGQFQMKFLELLNALPADQKAAVMQAINDPMNPAISAETKALLNKLFNQAAGSIRAQFGLPEGWTPSASVLREIGTMSPENQSIATQISEMETEVALAISYVEQWPNSPTKAVLLNVLKIVSEAIATLKAQLAIIMQKDAELATKLGQAQLDTALLKVHENLKKLEEIKNKQAKMKALGPLFKIFKVISFIFTAVLCLAAGPVGWAILGVLIADMAINGLDSDKSLIGKAFEAVSEAITGLLESWGFPPELAQMCALVVNLMICVAISMAGSPMLGLQIFFEHSGIIQSFFTDVCGCDPMVGEIIAMVTQMVVEIVVMILLTIVTGGAGATLLVASVVGRVAMMVGKVVQKIVTIIMRVAQLVMKIAQAAQKFARLSQTLMKISMELMNFALKVNKIATKIIQWAQKTLRLTKQVTQSMGKVKWTKSLKNAFSKTSKTGVQQFDDAVNALRKQLDVAKWLFRGIGVTFGVLQTTVVVAQFRNSLLAAEIARIRGDMEAMMTELEAFIQVLKKMVAKILEALSGIGEWIGQIGQQQGSMWKEASETMDAVAASNQAS</sequence>
<reference evidence="2" key="1">
    <citation type="submission" date="2011-05" db="EMBL/GenBank/DDBJ databases">
        <title>Unity in variety -- the pan-genome of the Chlamydiae.</title>
        <authorList>
            <person name="Collingro A."/>
            <person name="Tischler P."/>
            <person name="Weinmaier T."/>
            <person name="Penz T."/>
            <person name="Heinz E."/>
            <person name="Brunham R.C."/>
            <person name="Read T.D."/>
            <person name="Bavoil P.M."/>
            <person name="Sachse K."/>
            <person name="Kahane S."/>
            <person name="Friedman M.G."/>
            <person name="Rattei T."/>
            <person name="Myers G.S.A."/>
            <person name="Horn M."/>
        </authorList>
    </citation>
    <scope>NUCLEOTIDE SEQUENCE</scope>
    <source>
        <strain evidence="2">2032/99</strain>
    </source>
</reference>
<evidence type="ECO:0000256" key="1">
    <source>
        <dbReference type="SAM" id="Phobius"/>
    </source>
</evidence>
<organism evidence="2">
    <name type="scientific">Waddlia chondrophila 2032/99</name>
    <dbReference type="NCBI Taxonomy" id="765953"/>
    <lineage>
        <taxon>Bacteria</taxon>
        <taxon>Pseudomonadati</taxon>
        <taxon>Chlamydiota</taxon>
        <taxon>Chlamydiia</taxon>
        <taxon>Parachlamydiales</taxon>
        <taxon>Waddliaceae</taxon>
        <taxon>Waddlia</taxon>
    </lineage>
</organism>
<keyword evidence="1" id="KW-1133">Transmembrane helix</keyword>
<proteinExistence type="predicted"/>
<feature type="transmembrane region" description="Helical" evidence="1">
    <location>
        <begin position="778"/>
        <end position="805"/>
    </location>
</feature>
<feature type="transmembrane region" description="Helical" evidence="1">
    <location>
        <begin position="714"/>
        <end position="734"/>
    </location>
</feature>
<protein>
    <submittedName>
        <fullName evidence="2">Putative membrane protein</fullName>
    </submittedName>
</protein>
<name>F8LF02_9BACT</name>
<keyword evidence="1" id="KW-0472">Membrane</keyword>
<keyword evidence="1" id="KW-0812">Transmembrane</keyword>
<dbReference type="AlphaFoldDB" id="F8LF02"/>
<accession>F8LF02</accession>
<feature type="transmembrane region" description="Helical" evidence="1">
    <location>
        <begin position="647"/>
        <end position="676"/>
    </location>
</feature>
<dbReference type="EMBL" id="FR872661">
    <property type="protein sequence ID" value="CCB92070.1"/>
    <property type="molecule type" value="Genomic_DNA"/>
</dbReference>
<gene>
    <name evidence="2" type="ORF">WCH_AW06010</name>
</gene>